<dbReference type="AlphaFoldDB" id="A0A928YPR9"/>
<evidence type="ECO:0008006" key="3">
    <source>
        <dbReference type="Google" id="ProtNLM"/>
    </source>
</evidence>
<protein>
    <recommendedName>
        <fullName evidence="3">Starvation-inducible DNA-binding protein</fullName>
    </recommendedName>
</protein>
<dbReference type="InterPro" id="IPR043876">
    <property type="entry name" value="DUF5856"/>
</dbReference>
<proteinExistence type="predicted"/>
<comment type="caution">
    <text evidence="1">The sequence shown here is derived from an EMBL/GenBank/DDBJ whole genome shotgun (WGS) entry which is preliminary data.</text>
</comment>
<evidence type="ECO:0000313" key="1">
    <source>
        <dbReference type="EMBL" id="MBE8712185.1"/>
    </source>
</evidence>
<dbReference type="InterPro" id="IPR009078">
    <property type="entry name" value="Ferritin-like_SF"/>
</dbReference>
<dbReference type="Proteomes" id="UP000616201">
    <property type="component" value="Unassembled WGS sequence"/>
</dbReference>
<reference evidence="1" key="1">
    <citation type="submission" date="2018-02" db="EMBL/GenBank/DDBJ databases">
        <authorList>
            <person name="Vasarhelyi B.M."/>
            <person name="Deshmukh S."/>
            <person name="Balint B."/>
            <person name="Kukolya J."/>
        </authorList>
    </citation>
    <scope>NUCLEOTIDE SEQUENCE</scope>
    <source>
        <strain evidence="1">KB22</strain>
    </source>
</reference>
<name>A0A928YPR9_9SPHI</name>
<dbReference type="EMBL" id="PRDK01000001">
    <property type="protein sequence ID" value="MBE8712185.1"/>
    <property type="molecule type" value="Genomic_DNA"/>
</dbReference>
<dbReference type="SUPFAM" id="SSF47240">
    <property type="entry name" value="Ferritin-like"/>
    <property type="match status" value="1"/>
</dbReference>
<dbReference type="InterPro" id="IPR012347">
    <property type="entry name" value="Ferritin-like"/>
</dbReference>
<accession>A0A928YPR9</accession>
<organism evidence="1 2">
    <name type="scientific">Sphingobacterium hungaricum</name>
    <dbReference type="NCBI Taxonomy" id="2082723"/>
    <lineage>
        <taxon>Bacteria</taxon>
        <taxon>Pseudomonadati</taxon>
        <taxon>Bacteroidota</taxon>
        <taxon>Sphingobacteriia</taxon>
        <taxon>Sphingobacteriales</taxon>
        <taxon>Sphingobacteriaceae</taxon>
        <taxon>Sphingobacterium</taxon>
    </lineage>
</organism>
<dbReference type="RefSeq" id="WP_196934526.1">
    <property type="nucleotide sequence ID" value="NZ_MU158698.1"/>
</dbReference>
<evidence type="ECO:0000313" key="2">
    <source>
        <dbReference type="Proteomes" id="UP000616201"/>
    </source>
</evidence>
<dbReference type="Pfam" id="PF19174">
    <property type="entry name" value="DUF5856"/>
    <property type="match status" value="1"/>
</dbReference>
<sequence length="126" mass="14616">MATKDKKENITVLIGEMISFRNSLKLVHWAVTGKGSYETHLSLDQAIDALVDITDRLVETTIADTGTLEIVIPETKRSKDFIKHIADFYDHIEKKRDVFEETFSQSIIDDFQETIKQLLYRLKRLE</sequence>
<keyword evidence="2" id="KW-1185">Reference proteome</keyword>
<gene>
    <name evidence="1" type="ORF">C4F49_00635</name>
</gene>
<dbReference type="Gene3D" id="1.20.1260.10">
    <property type="match status" value="1"/>
</dbReference>